<dbReference type="PANTHER" id="PTHR38248">
    <property type="entry name" value="FUNK1 6"/>
    <property type="match status" value="1"/>
</dbReference>
<feature type="region of interest" description="Disordered" evidence="1">
    <location>
        <begin position="214"/>
        <end position="352"/>
    </location>
</feature>
<evidence type="ECO:0000259" key="2">
    <source>
        <dbReference type="PROSITE" id="PS50011"/>
    </source>
</evidence>
<dbReference type="PROSITE" id="PS50011">
    <property type="entry name" value="PROTEIN_KINASE_DOM"/>
    <property type="match status" value="1"/>
</dbReference>
<dbReference type="InterPro" id="IPR040976">
    <property type="entry name" value="Pkinase_fungal"/>
</dbReference>
<dbReference type="InterPro" id="IPR000719">
    <property type="entry name" value="Prot_kinase_dom"/>
</dbReference>
<feature type="compositionally biased region" description="Polar residues" evidence="1">
    <location>
        <begin position="312"/>
        <end position="322"/>
    </location>
</feature>
<dbReference type="PANTHER" id="PTHR38248:SF2">
    <property type="entry name" value="FUNK1 11"/>
    <property type="match status" value="1"/>
</dbReference>
<name>A0ABR1JP20_9AGAR</name>
<dbReference type="SUPFAM" id="SSF56112">
    <property type="entry name" value="Protein kinase-like (PK-like)"/>
    <property type="match status" value="1"/>
</dbReference>
<gene>
    <name evidence="3" type="ORF">VKT23_006591</name>
</gene>
<feature type="compositionally biased region" description="Polar residues" evidence="1">
    <location>
        <begin position="286"/>
        <end position="304"/>
    </location>
</feature>
<accession>A0ABR1JP20</accession>
<dbReference type="InterPro" id="IPR011009">
    <property type="entry name" value="Kinase-like_dom_sf"/>
</dbReference>
<evidence type="ECO:0000256" key="1">
    <source>
        <dbReference type="SAM" id="MobiDB-lite"/>
    </source>
</evidence>
<sequence>MESNVPSTPKPSPLDRKAPNLQHFTPQAQGTGSQQDHPQMHGVEDMRKYLREDVADRVRIPLADFLSVIMDIPENKVSKPDYRGDAVLRAKSSQKFQTAWKAYRTKCAGNSRKEKTLYGPLVQVIAVALDEMFTKHDLMFIDGHDSTILGSYAKRRPDLDAIRRSLVCLNNGALQKIKLSWPMLMYWLEVKHRRGCALDWTGGIAINLNFDDSDEEDDKDNVLPKISEPREIKDLPQRGSASSRQQTASSSVVTSVQSVDSNGTNTSNPRKRKWEPALRNPDYTVRTRSIGLNASIPDNQTTAPSPDEHSTHSGLEQTQDSAPASPPGSTIDPKTNEGEVVNEEPKLPVFDDDEMDSDEEELLDDTEAARLTKHQCAGYALEMLSNGVLRYHSVGIIVDSTYLQLAYYDRSKVVMSHPVNLEEEENLDLFMNLLYQLETLDGSKAGLFSSKDDTHFPKIDPFFNKNLINGDNASPPGSNAFRGCRLFLDAKTELELENVVYRAHGIIGRGSIVIRAKRIQGEWDDQEVIVKISFPGEGRQGEDELVAKAAKTAKDLGKDHAWAEDHLPTILWSETYQLDKNSPQSQLAEYLQRNNPDKPYEKRVLRITVQRILEPITNLTDPREYAQVFFDVLQIHRWLIDYPKILQRDISLANVMFYRKDDKTVRGVLNDFDLASELPLRGRSSQQRTGTKPYMSADLLDRSWARKHDYRHELEALFYVMLILCCHYKQYDSKIQQATKLPFKSWFRDSHESIANEKTRWVSKPLDTVPTTSFFRGFGDCLASLRTKLQSGQAAMGTYHAEQSEHRQKVKLFAKIGKQVQPSQVSFDWQTLNGKVSYESFKDIMCLFDDKLLVERYPDELVKPIEDSDFFFEA</sequence>
<dbReference type="Pfam" id="PF17667">
    <property type="entry name" value="Pkinase_fungal"/>
    <property type="match status" value="1"/>
</dbReference>
<dbReference type="Proteomes" id="UP001498398">
    <property type="component" value="Unassembled WGS sequence"/>
</dbReference>
<reference evidence="3 4" key="1">
    <citation type="submission" date="2024-01" db="EMBL/GenBank/DDBJ databases">
        <title>A draft genome for the cacao thread blight pathogen Marasmiellus scandens.</title>
        <authorList>
            <person name="Baruah I.K."/>
            <person name="Leung J."/>
            <person name="Bukari Y."/>
            <person name="Amoako-Attah I."/>
            <person name="Meinhardt L.W."/>
            <person name="Bailey B.A."/>
            <person name="Cohen S.P."/>
        </authorList>
    </citation>
    <scope>NUCLEOTIDE SEQUENCE [LARGE SCALE GENOMIC DNA]</scope>
    <source>
        <strain evidence="3 4">GH-19</strain>
    </source>
</reference>
<comment type="caution">
    <text evidence="3">The sequence shown here is derived from an EMBL/GenBank/DDBJ whole genome shotgun (WGS) entry which is preliminary data.</text>
</comment>
<feature type="compositionally biased region" description="Polar residues" evidence="1">
    <location>
        <begin position="22"/>
        <end position="37"/>
    </location>
</feature>
<protein>
    <recommendedName>
        <fullName evidence="2">Protein kinase domain-containing protein</fullName>
    </recommendedName>
</protein>
<evidence type="ECO:0000313" key="4">
    <source>
        <dbReference type="Proteomes" id="UP001498398"/>
    </source>
</evidence>
<organism evidence="3 4">
    <name type="scientific">Marasmiellus scandens</name>
    <dbReference type="NCBI Taxonomy" id="2682957"/>
    <lineage>
        <taxon>Eukaryota</taxon>
        <taxon>Fungi</taxon>
        <taxon>Dikarya</taxon>
        <taxon>Basidiomycota</taxon>
        <taxon>Agaricomycotina</taxon>
        <taxon>Agaricomycetes</taxon>
        <taxon>Agaricomycetidae</taxon>
        <taxon>Agaricales</taxon>
        <taxon>Marasmiineae</taxon>
        <taxon>Omphalotaceae</taxon>
        <taxon>Marasmiellus</taxon>
    </lineage>
</organism>
<proteinExistence type="predicted"/>
<feature type="compositionally biased region" description="Low complexity" evidence="1">
    <location>
        <begin position="237"/>
        <end position="259"/>
    </location>
</feature>
<feature type="region of interest" description="Disordered" evidence="1">
    <location>
        <begin position="1"/>
        <end position="39"/>
    </location>
</feature>
<dbReference type="EMBL" id="JBANRG010000008">
    <property type="protein sequence ID" value="KAK7464424.1"/>
    <property type="molecule type" value="Genomic_DNA"/>
</dbReference>
<dbReference type="Gene3D" id="1.10.510.10">
    <property type="entry name" value="Transferase(Phosphotransferase) domain 1"/>
    <property type="match status" value="1"/>
</dbReference>
<evidence type="ECO:0000313" key="3">
    <source>
        <dbReference type="EMBL" id="KAK7464424.1"/>
    </source>
</evidence>
<keyword evidence="4" id="KW-1185">Reference proteome</keyword>
<feature type="domain" description="Protein kinase" evidence="2">
    <location>
        <begin position="501"/>
        <end position="874"/>
    </location>
</feature>
<feature type="compositionally biased region" description="Basic and acidic residues" evidence="1">
    <location>
        <begin position="227"/>
        <end position="236"/>
    </location>
</feature>